<proteinExistence type="predicted"/>
<organism evidence="1 2">
    <name type="scientific">Ectobacillus funiculus</name>
    <dbReference type="NCBI Taxonomy" id="137993"/>
    <lineage>
        <taxon>Bacteria</taxon>
        <taxon>Bacillati</taxon>
        <taxon>Bacillota</taxon>
        <taxon>Bacilli</taxon>
        <taxon>Bacillales</taxon>
        <taxon>Bacillaceae</taxon>
        <taxon>Ectobacillus</taxon>
    </lineage>
</organism>
<evidence type="ECO:0000313" key="2">
    <source>
        <dbReference type="Proteomes" id="UP001589609"/>
    </source>
</evidence>
<reference evidence="1 2" key="1">
    <citation type="submission" date="2024-09" db="EMBL/GenBank/DDBJ databases">
        <authorList>
            <person name="Sun Q."/>
            <person name="Mori K."/>
        </authorList>
    </citation>
    <scope>NUCLEOTIDE SEQUENCE [LARGE SCALE GENOMIC DNA]</scope>
    <source>
        <strain evidence="1 2">JCM 11201</strain>
    </source>
</reference>
<evidence type="ECO:0000313" key="1">
    <source>
        <dbReference type="EMBL" id="MFB9759590.1"/>
    </source>
</evidence>
<dbReference type="RefSeq" id="WP_379949912.1">
    <property type="nucleotide sequence ID" value="NZ_JBHMAF010000075.1"/>
</dbReference>
<accession>A0ABV5WGW2</accession>
<dbReference type="Proteomes" id="UP001589609">
    <property type="component" value="Unassembled WGS sequence"/>
</dbReference>
<keyword evidence="2" id="KW-1185">Reference proteome</keyword>
<comment type="caution">
    <text evidence="1">The sequence shown here is derived from an EMBL/GenBank/DDBJ whole genome shotgun (WGS) entry which is preliminary data.</text>
</comment>
<dbReference type="EMBL" id="JBHMAF010000075">
    <property type="protein sequence ID" value="MFB9759590.1"/>
    <property type="molecule type" value="Genomic_DNA"/>
</dbReference>
<gene>
    <name evidence="1" type="ORF">ACFFMS_14285</name>
</gene>
<protein>
    <submittedName>
        <fullName evidence="1">Rep protein</fullName>
    </submittedName>
</protein>
<name>A0ABV5WGW2_9BACI</name>
<sequence length="228" mass="26497">MAEDKKSVINLMEEAEKKAKARDFEKDSEIRTKAEELKKSMLQQLKELTGEEHYIAKNKDPFAGEPFNQVMHRNLDLLNQIGYLTQAEESTLFKLQAYLEFKSNVIICREDKFKKKKKYDEDDFELPRAATVSDIAEMIGKSRTQTSLILNSLKEKEILLNPEGAGQIEENGRTISPRTWIVNPYIMICAPRKNEVKLDKLTMRLFQHSLKNLKDQNGKKVKLPVRFF</sequence>